<organism evidence="1 2">
    <name type="scientific">Zopfia rhizophila CBS 207.26</name>
    <dbReference type="NCBI Taxonomy" id="1314779"/>
    <lineage>
        <taxon>Eukaryota</taxon>
        <taxon>Fungi</taxon>
        <taxon>Dikarya</taxon>
        <taxon>Ascomycota</taxon>
        <taxon>Pezizomycotina</taxon>
        <taxon>Dothideomycetes</taxon>
        <taxon>Dothideomycetes incertae sedis</taxon>
        <taxon>Zopfiaceae</taxon>
        <taxon>Zopfia</taxon>
    </lineage>
</organism>
<evidence type="ECO:0000313" key="2">
    <source>
        <dbReference type="Proteomes" id="UP000800200"/>
    </source>
</evidence>
<dbReference type="EMBL" id="ML994615">
    <property type="protein sequence ID" value="KAF2192762.1"/>
    <property type="molecule type" value="Genomic_DNA"/>
</dbReference>
<accession>A0A6A6EP55</accession>
<sequence>MIALRHPLELAGLEATVTLLPGMRTVAAGPSMIGIQSGCEERQGVPWVLASTLPRFSAMVSDNSLFGTSLFLM</sequence>
<evidence type="ECO:0000313" key="1">
    <source>
        <dbReference type="EMBL" id="KAF2192762.1"/>
    </source>
</evidence>
<reference evidence="1" key="1">
    <citation type="journal article" date="2020" name="Stud. Mycol.">
        <title>101 Dothideomycetes genomes: a test case for predicting lifestyles and emergence of pathogens.</title>
        <authorList>
            <person name="Haridas S."/>
            <person name="Albert R."/>
            <person name="Binder M."/>
            <person name="Bloem J."/>
            <person name="Labutti K."/>
            <person name="Salamov A."/>
            <person name="Andreopoulos B."/>
            <person name="Baker S."/>
            <person name="Barry K."/>
            <person name="Bills G."/>
            <person name="Bluhm B."/>
            <person name="Cannon C."/>
            <person name="Castanera R."/>
            <person name="Culley D."/>
            <person name="Daum C."/>
            <person name="Ezra D."/>
            <person name="Gonzalez J."/>
            <person name="Henrissat B."/>
            <person name="Kuo A."/>
            <person name="Liang C."/>
            <person name="Lipzen A."/>
            <person name="Lutzoni F."/>
            <person name="Magnuson J."/>
            <person name="Mondo S."/>
            <person name="Nolan M."/>
            <person name="Ohm R."/>
            <person name="Pangilinan J."/>
            <person name="Park H.-J."/>
            <person name="Ramirez L."/>
            <person name="Alfaro M."/>
            <person name="Sun H."/>
            <person name="Tritt A."/>
            <person name="Yoshinaga Y."/>
            <person name="Zwiers L.-H."/>
            <person name="Turgeon B."/>
            <person name="Goodwin S."/>
            <person name="Spatafora J."/>
            <person name="Crous P."/>
            <person name="Grigoriev I."/>
        </authorList>
    </citation>
    <scope>NUCLEOTIDE SEQUENCE</scope>
    <source>
        <strain evidence="1">CBS 207.26</strain>
    </source>
</reference>
<dbReference type="AlphaFoldDB" id="A0A6A6EP55"/>
<protein>
    <submittedName>
        <fullName evidence="1">Uncharacterized protein</fullName>
    </submittedName>
</protein>
<name>A0A6A6EP55_9PEZI</name>
<keyword evidence="2" id="KW-1185">Reference proteome</keyword>
<gene>
    <name evidence="1" type="ORF">K469DRAFT_717353</name>
</gene>
<proteinExistence type="predicted"/>
<dbReference type="Proteomes" id="UP000800200">
    <property type="component" value="Unassembled WGS sequence"/>
</dbReference>